<gene>
    <name evidence="19" type="ORF">D7Z26_05170</name>
</gene>
<evidence type="ECO:0000313" key="20">
    <source>
        <dbReference type="Proteomes" id="UP000282076"/>
    </source>
</evidence>
<dbReference type="PANTHER" id="PTHR24421:SF40">
    <property type="entry name" value="SENSOR HISTIDINE KINASE YHCY"/>
    <property type="match status" value="1"/>
</dbReference>
<protein>
    <recommendedName>
        <fullName evidence="5">Oxygen sensor histidine kinase NreB</fullName>
        <ecNumber evidence="4">2.7.13.3</ecNumber>
    </recommendedName>
    <alternativeName>
        <fullName evidence="17">Nitrogen regulation protein B</fullName>
    </alternativeName>
</protein>
<keyword evidence="14" id="KW-0902">Two-component regulatory system</keyword>
<dbReference type="Proteomes" id="UP000282076">
    <property type="component" value="Unassembled WGS sequence"/>
</dbReference>
<dbReference type="GO" id="GO:0016020">
    <property type="term" value="C:membrane"/>
    <property type="evidence" value="ECO:0007669"/>
    <property type="project" value="InterPro"/>
</dbReference>
<dbReference type="PANTHER" id="PTHR24421">
    <property type="entry name" value="NITRATE/NITRITE SENSOR PROTEIN NARX-RELATED"/>
    <property type="match status" value="1"/>
</dbReference>
<dbReference type="InterPro" id="IPR029016">
    <property type="entry name" value="GAF-like_dom_sf"/>
</dbReference>
<dbReference type="InterPro" id="IPR011712">
    <property type="entry name" value="Sig_transdc_His_kin_sub3_dim/P"/>
</dbReference>
<evidence type="ECO:0000259" key="18">
    <source>
        <dbReference type="PROSITE" id="PS50109"/>
    </source>
</evidence>
<keyword evidence="11" id="KW-0418">Kinase</keyword>
<dbReference type="GO" id="GO:0046983">
    <property type="term" value="F:protein dimerization activity"/>
    <property type="evidence" value="ECO:0007669"/>
    <property type="project" value="InterPro"/>
</dbReference>
<dbReference type="SMART" id="SM00065">
    <property type="entry name" value="GAF"/>
    <property type="match status" value="2"/>
</dbReference>
<keyword evidence="10" id="KW-0547">Nucleotide-binding</keyword>
<comment type="cofactor">
    <cofactor evidence="2">
        <name>[4Fe-4S] cluster</name>
        <dbReference type="ChEBI" id="CHEBI:49883"/>
    </cofactor>
</comment>
<evidence type="ECO:0000256" key="1">
    <source>
        <dbReference type="ARBA" id="ARBA00000085"/>
    </source>
</evidence>
<evidence type="ECO:0000256" key="15">
    <source>
        <dbReference type="ARBA" id="ARBA00023014"/>
    </source>
</evidence>
<dbReference type="Pfam" id="PF13185">
    <property type="entry name" value="GAF_2"/>
    <property type="match status" value="2"/>
</dbReference>
<comment type="caution">
    <text evidence="19">The sequence shown here is derived from an EMBL/GenBank/DDBJ whole genome shotgun (WGS) entry which is preliminary data.</text>
</comment>
<evidence type="ECO:0000256" key="4">
    <source>
        <dbReference type="ARBA" id="ARBA00012438"/>
    </source>
</evidence>
<dbReference type="Gene3D" id="3.30.565.10">
    <property type="entry name" value="Histidine kinase-like ATPase, C-terminal domain"/>
    <property type="match status" value="1"/>
</dbReference>
<dbReference type="InterPro" id="IPR005467">
    <property type="entry name" value="His_kinase_dom"/>
</dbReference>
<dbReference type="GO" id="GO:0046872">
    <property type="term" value="F:metal ion binding"/>
    <property type="evidence" value="ECO:0007669"/>
    <property type="project" value="UniProtKB-KW"/>
</dbReference>
<dbReference type="InterPro" id="IPR050482">
    <property type="entry name" value="Sensor_HK_TwoCompSys"/>
</dbReference>
<dbReference type="EMBL" id="RBZM01000002">
    <property type="protein sequence ID" value="RKP57366.1"/>
    <property type="molecule type" value="Genomic_DNA"/>
</dbReference>
<sequence length="535" mass="59659">MEQSPIQRLELLREIAETINEAYEMEPMLDSVLQKLLALTGLKTGWIFLLKPGDRHYKFAAENQLPYALQVTDRKPMKSGSCWCIDRFRDGRLHHAVNILNCKRIEDAIRLRRGDTDGITHHASIPLRAGEELFGILNVASPGKTRFTDEELALLQSIAYQIGTASHRIQLFRMERKRADLLSRLGTVARHLGSTRAKESLDAEIVRLAGEQMAWPSLALYVQRSSESFFRTSYAEGKIDARGETDINAQEDRIIRTLADQRPALWRDVPTREERGRGMWRSGCAAPVQMNGKNWGFLVAGSTEPDGMDEIDLEALEALASHVALAFETISLNEKSHELTRWEERNRIARDLHDSVSQMLFSLSLNAKGLSQALPDVTEATKEALGRIQRLSQSAIGEMRAMIRQLRPAGLEEGLLTGLQRYGEQIGLRVKLRSGDPTELSERLQNVFWRIGQEALNNVSKHAGTAEASILLSYTEWEACLTISDNGPGIESDSSTGSNKFGMATMRERAESVGGSVTVKSNAANGTRVVVRLPI</sequence>
<dbReference type="AlphaFoldDB" id="A0A494Y3N7"/>
<comment type="subcellular location">
    <subcellularLocation>
        <location evidence="3">Cytoplasm</location>
    </subcellularLocation>
</comment>
<proteinExistence type="predicted"/>
<keyword evidence="15" id="KW-0411">Iron-sulfur</keyword>
<dbReference type="Pfam" id="PF07730">
    <property type="entry name" value="HisKA_3"/>
    <property type="match status" value="1"/>
</dbReference>
<name>A0A494Y3N7_9BACL</name>
<dbReference type="PRINTS" id="PR00344">
    <property type="entry name" value="BCTRLSENSOR"/>
</dbReference>
<comment type="function">
    <text evidence="16">Member of the two-component regulatory system NreB/NreC involved in the control of dissimilatory nitrate/nitrite reduction in response to oxygen. NreB functions as a direct oxygen sensor histidine kinase which is autophosphorylated, in the absence of oxygen, probably at the conserved histidine residue, and transfers its phosphate group probably to a conserved aspartate residue of NreC. NreB/NreC activates the expression of the nitrate (narGHJI) and nitrite (nir) reductase operons, as well as the putative nitrate transporter gene narT.</text>
</comment>
<dbReference type="SUPFAM" id="SSF55874">
    <property type="entry name" value="ATPase domain of HSP90 chaperone/DNA topoisomerase II/histidine kinase"/>
    <property type="match status" value="1"/>
</dbReference>
<keyword evidence="12" id="KW-0067">ATP-binding</keyword>
<evidence type="ECO:0000256" key="9">
    <source>
        <dbReference type="ARBA" id="ARBA00022723"/>
    </source>
</evidence>
<dbReference type="PROSITE" id="PS50109">
    <property type="entry name" value="HIS_KIN"/>
    <property type="match status" value="1"/>
</dbReference>
<feature type="domain" description="Histidine kinase" evidence="18">
    <location>
        <begin position="450"/>
        <end position="535"/>
    </location>
</feature>
<evidence type="ECO:0000256" key="13">
    <source>
        <dbReference type="ARBA" id="ARBA00023004"/>
    </source>
</evidence>
<organism evidence="19 20">
    <name type="scientific">Cohnella endophytica</name>
    <dbReference type="NCBI Taxonomy" id="2419778"/>
    <lineage>
        <taxon>Bacteria</taxon>
        <taxon>Bacillati</taxon>
        <taxon>Bacillota</taxon>
        <taxon>Bacilli</taxon>
        <taxon>Bacillales</taxon>
        <taxon>Paenibacillaceae</taxon>
        <taxon>Cohnella</taxon>
    </lineage>
</organism>
<dbReference type="RefSeq" id="WP_120974982.1">
    <property type="nucleotide sequence ID" value="NZ_RBZM01000002.1"/>
</dbReference>
<accession>A0A494Y3N7</accession>
<evidence type="ECO:0000256" key="12">
    <source>
        <dbReference type="ARBA" id="ARBA00022840"/>
    </source>
</evidence>
<evidence type="ECO:0000256" key="6">
    <source>
        <dbReference type="ARBA" id="ARBA00022485"/>
    </source>
</evidence>
<evidence type="ECO:0000256" key="11">
    <source>
        <dbReference type="ARBA" id="ARBA00022777"/>
    </source>
</evidence>
<dbReference type="SMART" id="SM00387">
    <property type="entry name" value="HATPase_c"/>
    <property type="match status" value="1"/>
</dbReference>
<dbReference type="GO" id="GO:0005737">
    <property type="term" value="C:cytoplasm"/>
    <property type="evidence" value="ECO:0007669"/>
    <property type="project" value="UniProtKB-SubCell"/>
</dbReference>
<evidence type="ECO:0000256" key="2">
    <source>
        <dbReference type="ARBA" id="ARBA00001966"/>
    </source>
</evidence>
<dbReference type="GO" id="GO:0005524">
    <property type="term" value="F:ATP binding"/>
    <property type="evidence" value="ECO:0007669"/>
    <property type="project" value="UniProtKB-KW"/>
</dbReference>
<comment type="catalytic activity">
    <reaction evidence="1">
        <text>ATP + protein L-histidine = ADP + protein N-phospho-L-histidine.</text>
        <dbReference type="EC" id="2.7.13.3"/>
    </reaction>
</comment>
<evidence type="ECO:0000256" key="14">
    <source>
        <dbReference type="ARBA" id="ARBA00023012"/>
    </source>
</evidence>
<dbReference type="Gene3D" id="3.30.450.40">
    <property type="match status" value="2"/>
</dbReference>
<evidence type="ECO:0000256" key="17">
    <source>
        <dbReference type="ARBA" id="ARBA00030800"/>
    </source>
</evidence>
<evidence type="ECO:0000256" key="10">
    <source>
        <dbReference type="ARBA" id="ARBA00022741"/>
    </source>
</evidence>
<evidence type="ECO:0000256" key="7">
    <source>
        <dbReference type="ARBA" id="ARBA00022490"/>
    </source>
</evidence>
<keyword evidence="9" id="KW-0479">Metal-binding</keyword>
<evidence type="ECO:0000256" key="8">
    <source>
        <dbReference type="ARBA" id="ARBA00022679"/>
    </source>
</evidence>
<dbReference type="InterPro" id="IPR004358">
    <property type="entry name" value="Sig_transdc_His_kin-like_C"/>
</dbReference>
<reference evidence="19 20" key="1">
    <citation type="submission" date="2018-10" db="EMBL/GenBank/DDBJ databases">
        <title>Cohnella sp. M2MS4P-1, whole genome shotgun sequence.</title>
        <authorList>
            <person name="Tuo L."/>
        </authorList>
    </citation>
    <scope>NUCLEOTIDE SEQUENCE [LARGE SCALE GENOMIC DNA]</scope>
    <source>
        <strain evidence="19 20">M2MS4P-1</strain>
    </source>
</reference>
<evidence type="ECO:0000256" key="3">
    <source>
        <dbReference type="ARBA" id="ARBA00004496"/>
    </source>
</evidence>
<dbReference type="InterPro" id="IPR036890">
    <property type="entry name" value="HATPase_C_sf"/>
</dbReference>
<dbReference type="InterPro" id="IPR003018">
    <property type="entry name" value="GAF"/>
</dbReference>
<evidence type="ECO:0000313" key="19">
    <source>
        <dbReference type="EMBL" id="RKP57366.1"/>
    </source>
</evidence>
<keyword evidence="8" id="KW-0808">Transferase</keyword>
<evidence type="ECO:0000256" key="16">
    <source>
        <dbReference type="ARBA" id="ARBA00024827"/>
    </source>
</evidence>
<keyword evidence="13" id="KW-0408">Iron</keyword>
<keyword evidence="20" id="KW-1185">Reference proteome</keyword>
<dbReference type="OrthoDB" id="9795828at2"/>
<evidence type="ECO:0000256" key="5">
    <source>
        <dbReference type="ARBA" id="ARBA00017322"/>
    </source>
</evidence>
<keyword evidence="7" id="KW-0963">Cytoplasm</keyword>
<dbReference type="Pfam" id="PF02518">
    <property type="entry name" value="HATPase_c"/>
    <property type="match status" value="1"/>
</dbReference>
<dbReference type="Gene3D" id="1.20.5.1930">
    <property type="match status" value="1"/>
</dbReference>
<dbReference type="CDD" id="cd16917">
    <property type="entry name" value="HATPase_UhpB-NarQ-NarX-like"/>
    <property type="match status" value="1"/>
</dbReference>
<dbReference type="InterPro" id="IPR003594">
    <property type="entry name" value="HATPase_dom"/>
</dbReference>
<dbReference type="GO" id="GO:0051539">
    <property type="term" value="F:4 iron, 4 sulfur cluster binding"/>
    <property type="evidence" value="ECO:0007669"/>
    <property type="project" value="UniProtKB-KW"/>
</dbReference>
<dbReference type="GO" id="GO:0000155">
    <property type="term" value="F:phosphorelay sensor kinase activity"/>
    <property type="evidence" value="ECO:0007669"/>
    <property type="project" value="InterPro"/>
</dbReference>
<dbReference type="EC" id="2.7.13.3" evidence="4"/>
<keyword evidence="6" id="KW-0004">4Fe-4S</keyword>
<dbReference type="SUPFAM" id="SSF55781">
    <property type="entry name" value="GAF domain-like"/>
    <property type="match status" value="2"/>
</dbReference>